<organism evidence="4 5">
    <name type="scientific">Fulvitalea axinellae</name>
    <dbReference type="NCBI Taxonomy" id="1182444"/>
    <lineage>
        <taxon>Bacteria</taxon>
        <taxon>Pseudomonadati</taxon>
        <taxon>Bacteroidota</taxon>
        <taxon>Cytophagia</taxon>
        <taxon>Cytophagales</taxon>
        <taxon>Persicobacteraceae</taxon>
        <taxon>Fulvitalea</taxon>
    </lineage>
</organism>
<name>A0AAU9D198_9BACT</name>
<accession>A0AAU9D198</accession>
<keyword evidence="5" id="KW-1185">Reference proteome</keyword>
<evidence type="ECO:0000256" key="1">
    <source>
        <dbReference type="ARBA" id="ARBA00022729"/>
    </source>
</evidence>
<dbReference type="Proteomes" id="UP001348817">
    <property type="component" value="Chromosome"/>
</dbReference>
<protein>
    <recommendedName>
        <fullName evidence="3">Outer membrane protein assembly factor BamE domain-containing protein</fullName>
    </recommendedName>
</protein>
<feature type="domain" description="Outer membrane protein assembly factor BamE" evidence="3">
    <location>
        <begin position="57"/>
        <end position="93"/>
    </location>
</feature>
<evidence type="ECO:0000313" key="5">
    <source>
        <dbReference type="Proteomes" id="UP001348817"/>
    </source>
</evidence>
<dbReference type="InterPro" id="IPR037873">
    <property type="entry name" value="BamE-like"/>
</dbReference>
<dbReference type="RefSeq" id="WP_338391280.1">
    <property type="nucleotide sequence ID" value="NZ_AP025314.1"/>
</dbReference>
<reference evidence="4 5" key="1">
    <citation type="submission" date="2021-12" db="EMBL/GenBank/DDBJ databases">
        <title>Genome sequencing of bacteria with rrn-lacking chromosome and rrn-plasmid.</title>
        <authorList>
            <person name="Anda M."/>
            <person name="Iwasaki W."/>
        </authorList>
    </citation>
    <scope>NUCLEOTIDE SEQUENCE [LARGE SCALE GENOMIC DNA]</scope>
    <source>
        <strain evidence="4 5">DSM 100852</strain>
    </source>
</reference>
<dbReference type="InterPro" id="IPR007450">
    <property type="entry name" value="BamE_dom"/>
</dbReference>
<proteinExistence type="predicted"/>
<dbReference type="EMBL" id="AP025314">
    <property type="protein sequence ID" value="BDD09683.1"/>
    <property type="molecule type" value="Genomic_DNA"/>
</dbReference>
<dbReference type="PROSITE" id="PS51257">
    <property type="entry name" value="PROKAR_LIPOPROTEIN"/>
    <property type="match status" value="1"/>
</dbReference>
<dbReference type="KEGG" id="fax:FUAX_21150"/>
<gene>
    <name evidence="4" type="ORF">FUAX_21150</name>
</gene>
<keyword evidence="1" id="KW-0732">Signal</keyword>
<sequence length="124" mass="13877">MRKSILATLIALSACACQSEKKIPGFDSASWKSDKKGCDGIRLQQADSLIKYRNEVKGMTVDQVQKVMGLPNSSELIRRDQQYYIYTLSPAKTCPNFKKGGKKLSLRLRFNSIGTVNELTITSR</sequence>
<evidence type="ECO:0000259" key="3">
    <source>
        <dbReference type="Pfam" id="PF04355"/>
    </source>
</evidence>
<dbReference type="AlphaFoldDB" id="A0AAU9D198"/>
<evidence type="ECO:0000256" key="2">
    <source>
        <dbReference type="ARBA" id="ARBA00023136"/>
    </source>
</evidence>
<dbReference type="GO" id="GO:0019867">
    <property type="term" value="C:outer membrane"/>
    <property type="evidence" value="ECO:0007669"/>
    <property type="project" value="InterPro"/>
</dbReference>
<dbReference type="Pfam" id="PF04355">
    <property type="entry name" value="BamE"/>
    <property type="match status" value="1"/>
</dbReference>
<evidence type="ECO:0000313" key="4">
    <source>
        <dbReference type="EMBL" id="BDD09683.1"/>
    </source>
</evidence>
<keyword evidence="2" id="KW-0472">Membrane</keyword>
<dbReference type="Gene3D" id="3.30.1450.10">
    <property type="match status" value="1"/>
</dbReference>